<keyword evidence="2" id="KW-1185">Reference proteome</keyword>
<dbReference type="EMBL" id="BGPR01016298">
    <property type="protein sequence ID" value="GBN72487.1"/>
    <property type="molecule type" value="Genomic_DNA"/>
</dbReference>
<sequence>MGSDSIFMGSHAKSATEFLTRPIVYADVQYAVNQWCYYHWQEKWNMETNNKLYVIKPVLSQWITKLNRRCDAMLTRLPIRHTRLTDEYLLFAESPTTCRCCGDILTVKHILTDCVAFNRHQLRYFCSSSFNLSFLLGEIPHFKLSCI</sequence>
<reference evidence="1 2" key="1">
    <citation type="journal article" date="2019" name="Sci. Rep.">
        <title>Orb-weaving spider Araneus ventricosus genome elucidates the spidroin gene catalogue.</title>
        <authorList>
            <person name="Kono N."/>
            <person name="Nakamura H."/>
            <person name="Ohtoshi R."/>
            <person name="Moran D.A.P."/>
            <person name="Shinohara A."/>
            <person name="Yoshida Y."/>
            <person name="Fujiwara M."/>
            <person name="Mori M."/>
            <person name="Tomita M."/>
            <person name="Arakawa K."/>
        </authorList>
    </citation>
    <scope>NUCLEOTIDE SEQUENCE [LARGE SCALE GENOMIC DNA]</scope>
</reference>
<accession>A0A4Y2R9P6</accession>
<evidence type="ECO:0008006" key="3">
    <source>
        <dbReference type="Google" id="ProtNLM"/>
    </source>
</evidence>
<gene>
    <name evidence="1" type="ORF">AVEN_185450_1</name>
</gene>
<comment type="caution">
    <text evidence="1">The sequence shown here is derived from an EMBL/GenBank/DDBJ whole genome shotgun (WGS) entry which is preliminary data.</text>
</comment>
<dbReference type="Proteomes" id="UP000499080">
    <property type="component" value="Unassembled WGS sequence"/>
</dbReference>
<organism evidence="1 2">
    <name type="scientific">Araneus ventricosus</name>
    <name type="common">Orbweaver spider</name>
    <name type="synonym">Epeira ventricosa</name>
    <dbReference type="NCBI Taxonomy" id="182803"/>
    <lineage>
        <taxon>Eukaryota</taxon>
        <taxon>Metazoa</taxon>
        <taxon>Ecdysozoa</taxon>
        <taxon>Arthropoda</taxon>
        <taxon>Chelicerata</taxon>
        <taxon>Arachnida</taxon>
        <taxon>Araneae</taxon>
        <taxon>Araneomorphae</taxon>
        <taxon>Entelegynae</taxon>
        <taxon>Araneoidea</taxon>
        <taxon>Araneidae</taxon>
        <taxon>Araneus</taxon>
    </lineage>
</organism>
<dbReference type="OrthoDB" id="6436996at2759"/>
<dbReference type="AlphaFoldDB" id="A0A4Y2R9P6"/>
<name>A0A4Y2R9P6_ARAVE</name>
<evidence type="ECO:0000313" key="2">
    <source>
        <dbReference type="Proteomes" id="UP000499080"/>
    </source>
</evidence>
<protein>
    <recommendedName>
        <fullName evidence="3">Reverse transcriptase zinc-binding domain-containing protein</fullName>
    </recommendedName>
</protein>
<proteinExistence type="predicted"/>
<evidence type="ECO:0000313" key="1">
    <source>
        <dbReference type="EMBL" id="GBN72487.1"/>
    </source>
</evidence>